<dbReference type="GO" id="GO:0005829">
    <property type="term" value="C:cytosol"/>
    <property type="evidence" value="ECO:0007669"/>
    <property type="project" value="TreeGrafter"/>
</dbReference>
<evidence type="ECO:0000256" key="9">
    <source>
        <dbReference type="PIRSR" id="PIRSR617736-1"/>
    </source>
</evidence>
<dbReference type="NCBIfam" id="TIGR03356">
    <property type="entry name" value="BGL"/>
    <property type="match status" value="1"/>
</dbReference>
<feature type="binding site" evidence="10">
    <location>
        <begin position="411"/>
        <end position="412"/>
    </location>
    <ligand>
        <name>substrate</name>
    </ligand>
</feature>
<proteinExistence type="inferred from homology"/>
<comment type="catalytic activity">
    <reaction evidence="1 11">
        <text>Hydrolysis of terminal, non-reducing beta-D-glucosyl residues with release of beta-D-glucose.</text>
        <dbReference type="EC" id="3.2.1.21"/>
    </reaction>
</comment>
<dbReference type="InterPro" id="IPR017853">
    <property type="entry name" value="GH"/>
</dbReference>
<dbReference type="PANTHER" id="PTHR10353:SF36">
    <property type="entry name" value="LP05116P"/>
    <property type="match status" value="1"/>
</dbReference>
<evidence type="ECO:0000256" key="3">
    <source>
        <dbReference type="ARBA" id="ARBA00012744"/>
    </source>
</evidence>
<dbReference type="EC" id="3.2.1.21" evidence="3 11"/>
<evidence type="ECO:0000256" key="11">
    <source>
        <dbReference type="RuleBase" id="RU361175"/>
    </source>
</evidence>
<keyword evidence="7 11" id="KW-0326">Glycosidase</keyword>
<feature type="binding site" evidence="10">
    <location>
        <position position="302"/>
    </location>
    <ligand>
        <name>substrate</name>
    </ligand>
</feature>
<comment type="similarity">
    <text evidence="2 11">Belongs to the glycosyl hydrolase 1 family.</text>
</comment>
<accession>A0A556QJW7</accession>
<dbReference type="InterPro" id="IPR033132">
    <property type="entry name" value="GH_1_N_CS"/>
</dbReference>
<evidence type="ECO:0000313" key="12">
    <source>
        <dbReference type="EMBL" id="TSJ76936.1"/>
    </source>
</evidence>
<protein>
    <recommendedName>
        <fullName evidence="3 11">Beta-glucosidase</fullName>
        <ecNumber evidence="3 11">3.2.1.21</ecNumber>
    </recommendedName>
</protein>
<evidence type="ECO:0000256" key="2">
    <source>
        <dbReference type="ARBA" id="ARBA00010838"/>
    </source>
</evidence>
<reference evidence="12 13" key="1">
    <citation type="submission" date="2019-07" db="EMBL/GenBank/DDBJ databases">
        <title>Description of 53C-WASEF.</title>
        <authorList>
            <person name="Pitt A."/>
            <person name="Hahn M.W."/>
        </authorList>
    </citation>
    <scope>NUCLEOTIDE SEQUENCE [LARGE SCALE GENOMIC DNA]</scope>
    <source>
        <strain evidence="12 13">53C-WASEF</strain>
    </source>
</reference>
<dbReference type="Pfam" id="PF00232">
    <property type="entry name" value="Glyco_hydro_1"/>
    <property type="match status" value="1"/>
</dbReference>
<dbReference type="EMBL" id="VMBG01000002">
    <property type="protein sequence ID" value="TSJ76936.1"/>
    <property type="molecule type" value="Genomic_DNA"/>
</dbReference>
<dbReference type="InterPro" id="IPR001360">
    <property type="entry name" value="Glyco_hydro_1"/>
</dbReference>
<evidence type="ECO:0000313" key="13">
    <source>
        <dbReference type="Proteomes" id="UP000315648"/>
    </source>
</evidence>
<keyword evidence="5" id="KW-0136">Cellulose degradation</keyword>
<dbReference type="GO" id="GO:0008422">
    <property type="term" value="F:beta-glucosidase activity"/>
    <property type="evidence" value="ECO:0007669"/>
    <property type="project" value="UniProtKB-EC"/>
</dbReference>
<dbReference type="SUPFAM" id="SSF51445">
    <property type="entry name" value="(Trans)glycosidases"/>
    <property type="match status" value="1"/>
</dbReference>
<evidence type="ECO:0000256" key="4">
    <source>
        <dbReference type="ARBA" id="ARBA00022801"/>
    </source>
</evidence>
<dbReference type="PROSITE" id="PS00653">
    <property type="entry name" value="GLYCOSYL_HYDROL_F1_2"/>
    <property type="match status" value="1"/>
</dbReference>
<keyword evidence="6" id="KW-0119">Carbohydrate metabolism</keyword>
<keyword evidence="4 11" id="KW-0378">Hydrolase</keyword>
<dbReference type="GO" id="GO:0030245">
    <property type="term" value="P:cellulose catabolic process"/>
    <property type="evidence" value="ECO:0007669"/>
    <property type="project" value="UniProtKB-KW"/>
</dbReference>
<dbReference type="FunFam" id="3.20.20.80:FF:000004">
    <property type="entry name" value="Beta-glucosidase 6-phospho-beta-glucosidase"/>
    <property type="match status" value="1"/>
</dbReference>
<feature type="active site" description="Proton donor" evidence="9">
    <location>
        <position position="165"/>
    </location>
</feature>
<dbReference type="Proteomes" id="UP000315648">
    <property type="component" value="Unassembled WGS sequence"/>
</dbReference>
<feature type="binding site" evidence="10">
    <location>
        <position position="164"/>
    </location>
    <ligand>
        <name>substrate</name>
    </ligand>
</feature>
<evidence type="ECO:0000256" key="10">
    <source>
        <dbReference type="PIRSR" id="PIRSR617736-2"/>
    </source>
</evidence>
<gene>
    <name evidence="12" type="ORF">FPL22_12525</name>
</gene>
<dbReference type="PANTHER" id="PTHR10353">
    <property type="entry name" value="GLYCOSYL HYDROLASE"/>
    <property type="match status" value="1"/>
</dbReference>
<feature type="binding site" evidence="10">
    <location>
        <position position="19"/>
    </location>
    <ligand>
        <name>substrate</name>
    </ligand>
</feature>
<comment type="caution">
    <text evidence="12">The sequence shown here is derived from an EMBL/GenBank/DDBJ whole genome shotgun (WGS) entry which is preliminary data.</text>
</comment>
<keyword evidence="13" id="KW-1185">Reference proteome</keyword>
<dbReference type="AlphaFoldDB" id="A0A556QJW7"/>
<evidence type="ECO:0000256" key="6">
    <source>
        <dbReference type="ARBA" id="ARBA00023277"/>
    </source>
</evidence>
<dbReference type="InterPro" id="IPR017736">
    <property type="entry name" value="Glyco_hydro_1_beta-glucosidase"/>
</dbReference>
<sequence>MSSSFPSNFTWGAAAASYQIEGAWQSDGKGASVWDMVSHQKGRIWEGHTGDVACDHYNRYKDDVAMMSQMGLQAYRLSVSWPRVLPSGTGKVNEAGLAFYDRLVDELLAARIQPWVTLFHWDFPYDLFMRGGWLNPDSAQWFADYTAVVVDRLSDRVSHWITLNEPQCFIGLGHLHGEHAPGLKLGLHEVLQAGHHALLAHGRSVQTIRARAKTTPVIGWAPVGCINYPVTDSAADVAAANAAMDTVWDGHCWNNRWWGDAPVLGSYPEQGLKAYGKNAPKFKDADFDIIKQPLDFYGCNIYHATPTKAGANGEPETVQLDPGFPHTHFLWKRTDSALYWGTKFLAERYKLPIVITENGLTMPDWVSLDGKVHDSHRIDFLHRYLLGLDKAIDEGVDVQGYFHWSIMDNFEWAEGYKHRFGLVHVDYATQVRTLKDSAHWYREVIRTNGANLYNTPSSATPFTTASNVGETASLTTASV</sequence>
<dbReference type="OrthoDB" id="2339329at2"/>
<evidence type="ECO:0000256" key="5">
    <source>
        <dbReference type="ARBA" id="ARBA00023001"/>
    </source>
</evidence>
<dbReference type="Gene3D" id="3.20.20.80">
    <property type="entry name" value="Glycosidases"/>
    <property type="match status" value="1"/>
</dbReference>
<feature type="binding site" evidence="10">
    <location>
        <position position="120"/>
    </location>
    <ligand>
        <name>substrate</name>
    </ligand>
</feature>
<evidence type="ECO:0000256" key="1">
    <source>
        <dbReference type="ARBA" id="ARBA00000448"/>
    </source>
</evidence>
<organism evidence="12 13">
    <name type="scientific">Rariglobus hedericola</name>
    <dbReference type="NCBI Taxonomy" id="2597822"/>
    <lineage>
        <taxon>Bacteria</taxon>
        <taxon>Pseudomonadati</taxon>
        <taxon>Verrucomicrobiota</taxon>
        <taxon>Opitutia</taxon>
        <taxon>Opitutales</taxon>
        <taxon>Opitutaceae</taxon>
        <taxon>Rariglobus</taxon>
    </lineage>
</organism>
<evidence type="ECO:0000256" key="8">
    <source>
        <dbReference type="ARBA" id="ARBA00023326"/>
    </source>
</evidence>
<evidence type="ECO:0000256" key="7">
    <source>
        <dbReference type="ARBA" id="ARBA00023295"/>
    </source>
</evidence>
<name>A0A556QJW7_9BACT</name>
<dbReference type="PRINTS" id="PR00131">
    <property type="entry name" value="GLHYDRLASE1"/>
</dbReference>
<dbReference type="RefSeq" id="WP_144230757.1">
    <property type="nucleotide sequence ID" value="NZ_CBCRVV010000006.1"/>
</dbReference>
<keyword evidence="8" id="KW-0624">Polysaccharide degradation</keyword>
<feature type="active site" description="Nucleophile" evidence="9">
    <location>
        <position position="357"/>
    </location>
</feature>
<feature type="binding site" evidence="10">
    <location>
        <position position="404"/>
    </location>
    <ligand>
        <name>substrate</name>
    </ligand>
</feature>